<evidence type="ECO:0000256" key="4">
    <source>
        <dbReference type="ARBA" id="ARBA00022989"/>
    </source>
</evidence>
<comment type="similarity">
    <text evidence="2">Belongs to the membrane fusion protein (MFP) (TC 8.A.1) family.</text>
</comment>
<feature type="coiled-coil region" evidence="6">
    <location>
        <begin position="314"/>
        <end position="341"/>
    </location>
</feature>
<protein>
    <submittedName>
        <fullName evidence="8">HlyD family efflux transporter periplasmic adaptor subunit</fullName>
    </submittedName>
</protein>
<gene>
    <name evidence="8" type="ORF">VPK24_17705</name>
</gene>
<dbReference type="Gene3D" id="2.40.50.100">
    <property type="match status" value="1"/>
</dbReference>
<keyword evidence="9" id="KW-1185">Reference proteome</keyword>
<keyword evidence="4" id="KW-1133">Transmembrane helix</keyword>
<dbReference type="EMBL" id="JAZAQF010000091">
    <property type="protein sequence ID" value="MFG3819485.1"/>
    <property type="molecule type" value="Genomic_DNA"/>
</dbReference>
<feature type="coiled-coil region" evidence="6">
    <location>
        <begin position="131"/>
        <end position="158"/>
    </location>
</feature>
<sequence length="488" mass="54637">MTAPQPRAQSPLRIVPPSQIGNASGSPASTKTPSLPQAEMSTMSTSDTAVGLSSPISWRRWAIGVGLILGIGVIVHIPVPPPSWTEGELRVPDSSSHRQTVYAGKSGKVIKIHVQSGDFVRAGQVLVELELTEIDQEISDLQTEIKKQEGLIQEVQIRYQGAQHRISELNLSAAIASDRADRAKSRSGNLQAPEVAIYDAEVQELRSRQVRLRNEMWFTQKRIDELKVVIQRRIPLVSQGVISADQLSLKEQELIQSQKELQGQKDQIHETNQKIQGVQAKKQLARQTLNDGSVGQVGDFQEAQLKLTAAVAEISKYQKAAVIANQVLEEYQRKLGQLMRDRSSYQMIRANRDGRVYGADLAGKVNSQVDGREKLFEIVDLTTLEVPVEIDQRDRDVVHTGMMVEVRPMQPNQPKQISELKNDDSAVRQDPTQQKRQLFYFATVKNQDGSLRPGEKVYVTVLTKPMPLYQVIGRELRKLFKSRQFGDF</sequence>
<keyword evidence="6" id="KW-0175">Coiled coil</keyword>
<accession>A0ABW7CHB2</accession>
<comment type="caution">
    <text evidence="8">The sequence shown here is derived from an EMBL/GenBank/DDBJ whole genome shotgun (WGS) entry which is preliminary data.</text>
</comment>
<comment type="subcellular location">
    <subcellularLocation>
        <location evidence="1">Membrane</location>
        <topology evidence="1">Single-pass membrane protein</topology>
    </subcellularLocation>
</comment>
<evidence type="ECO:0000313" key="8">
    <source>
        <dbReference type="EMBL" id="MFG3819485.1"/>
    </source>
</evidence>
<dbReference type="PANTHER" id="PTHR30386">
    <property type="entry name" value="MEMBRANE FUSION SUBUNIT OF EMRAB-TOLC MULTIDRUG EFFLUX PUMP"/>
    <property type="match status" value="1"/>
</dbReference>
<evidence type="ECO:0000256" key="1">
    <source>
        <dbReference type="ARBA" id="ARBA00004167"/>
    </source>
</evidence>
<keyword evidence="3" id="KW-0812">Transmembrane</keyword>
<evidence type="ECO:0000256" key="3">
    <source>
        <dbReference type="ARBA" id="ARBA00022692"/>
    </source>
</evidence>
<dbReference type="Gene3D" id="2.40.30.170">
    <property type="match status" value="1"/>
</dbReference>
<name>A0ABW7CHB2_9CYAN</name>
<dbReference type="InterPro" id="IPR011053">
    <property type="entry name" value="Single_hybrid_motif"/>
</dbReference>
<keyword evidence="5" id="KW-0472">Membrane</keyword>
<evidence type="ECO:0000256" key="6">
    <source>
        <dbReference type="SAM" id="Coils"/>
    </source>
</evidence>
<dbReference type="PANTHER" id="PTHR30386:SF26">
    <property type="entry name" value="TRANSPORT PROTEIN COMB"/>
    <property type="match status" value="1"/>
</dbReference>
<evidence type="ECO:0000256" key="7">
    <source>
        <dbReference type="SAM" id="MobiDB-lite"/>
    </source>
</evidence>
<proteinExistence type="inferred from homology"/>
<dbReference type="InterPro" id="IPR050739">
    <property type="entry name" value="MFP"/>
</dbReference>
<reference evidence="9" key="1">
    <citation type="journal article" date="2024" name="Algal Res.">
        <title>Biochemical, toxicological and genomic investigation of a high-biomass producing Limnothrix strain isolated from Italian shallow drinking water reservoir.</title>
        <authorList>
            <person name="Simonazzi M."/>
            <person name="Shishido T.K."/>
            <person name="Delbaje E."/>
            <person name="Wahlsten M."/>
            <person name="Fewer D.P."/>
            <person name="Sivonen K."/>
            <person name="Pezzolesi L."/>
            <person name="Pistocchi R."/>
        </authorList>
    </citation>
    <scope>NUCLEOTIDE SEQUENCE [LARGE SCALE GENOMIC DNA]</scope>
    <source>
        <strain evidence="9">LRLZ20PSL1</strain>
    </source>
</reference>
<feature type="region of interest" description="Disordered" evidence="7">
    <location>
        <begin position="1"/>
        <end position="49"/>
    </location>
</feature>
<feature type="coiled-coil region" evidence="6">
    <location>
        <begin position="247"/>
        <end position="281"/>
    </location>
</feature>
<organism evidence="8 9">
    <name type="scientific">Limnothrix redekei LRLZ20PSL1</name>
    <dbReference type="NCBI Taxonomy" id="3112953"/>
    <lineage>
        <taxon>Bacteria</taxon>
        <taxon>Bacillati</taxon>
        <taxon>Cyanobacteriota</taxon>
        <taxon>Cyanophyceae</taxon>
        <taxon>Pseudanabaenales</taxon>
        <taxon>Pseudanabaenaceae</taxon>
        <taxon>Limnothrix</taxon>
    </lineage>
</organism>
<evidence type="ECO:0000256" key="2">
    <source>
        <dbReference type="ARBA" id="ARBA00009477"/>
    </source>
</evidence>
<dbReference type="Proteomes" id="UP001604335">
    <property type="component" value="Unassembled WGS sequence"/>
</dbReference>
<evidence type="ECO:0000256" key="5">
    <source>
        <dbReference type="ARBA" id="ARBA00023136"/>
    </source>
</evidence>
<feature type="compositionally biased region" description="Polar residues" evidence="7">
    <location>
        <begin position="19"/>
        <end position="48"/>
    </location>
</feature>
<evidence type="ECO:0000313" key="9">
    <source>
        <dbReference type="Proteomes" id="UP001604335"/>
    </source>
</evidence>
<dbReference type="SUPFAM" id="SSF51230">
    <property type="entry name" value="Single hybrid motif"/>
    <property type="match status" value="1"/>
</dbReference>
<dbReference type="RefSeq" id="WP_393015425.1">
    <property type="nucleotide sequence ID" value="NZ_JAZAQF010000091.1"/>
</dbReference>